<dbReference type="OrthoDB" id="1303733at2759"/>
<dbReference type="PANTHER" id="PTHR34947">
    <property type="entry name" value="TRANSMEMBRANE PROTEIN"/>
    <property type="match status" value="1"/>
</dbReference>
<evidence type="ECO:0000256" key="1">
    <source>
        <dbReference type="SAM" id="Phobius"/>
    </source>
</evidence>
<keyword evidence="1" id="KW-0812">Transmembrane</keyword>
<evidence type="ECO:0000313" key="2">
    <source>
        <dbReference type="Proteomes" id="UP000694853"/>
    </source>
</evidence>
<dbReference type="PANTHER" id="PTHR34947:SF4">
    <property type="entry name" value="TRANSMEMBRANE PROTEIN"/>
    <property type="match status" value="1"/>
</dbReference>
<accession>A0A8B8MN31</accession>
<keyword evidence="1" id="KW-0472">Membrane</keyword>
<keyword evidence="1" id="KW-1133">Transmembrane helix</keyword>
<proteinExistence type="predicted"/>
<dbReference type="RefSeq" id="XP_027368644.1">
    <property type="nucleotide sequence ID" value="XM_027512843.1"/>
</dbReference>
<keyword evidence="2" id="KW-1185">Reference proteome</keyword>
<feature type="transmembrane region" description="Helical" evidence="1">
    <location>
        <begin position="20"/>
        <end position="46"/>
    </location>
</feature>
<dbReference type="Proteomes" id="UP000694853">
    <property type="component" value="Unplaced"/>
</dbReference>
<reference evidence="2" key="1">
    <citation type="journal article" date="2019" name="Toxins">
        <title>Detection of Abrin-Like and Prepropulchellin-Like Toxin Genes and Transcripts Using Whole Genome Sequencing and Full-Length Transcript Sequencing of Abrus precatorius.</title>
        <authorList>
            <person name="Hovde B.T."/>
            <person name="Daligault H.E."/>
            <person name="Hanschen E.R."/>
            <person name="Kunde Y.A."/>
            <person name="Johnson M.B."/>
            <person name="Starkenburg S.R."/>
            <person name="Johnson S.L."/>
        </authorList>
    </citation>
    <scope>NUCLEOTIDE SEQUENCE [LARGE SCALE GENOMIC DNA]</scope>
</reference>
<reference evidence="3" key="2">
    <citation type="submission" date="2025-08" db="UniProtKB">
        <authorList>
            <consortium name="RefSeq"/>
        </authorList>
    </citation>
    <scope>IDENTIFICATION</scope>
    <source>
        <tissue evidence="3">Young leaves</tissue>
    </source>
</reference>
<name>A0A8B8MN31_ABRPR</name>
<protein>
    <submittedName>
        <fullName evidence="3">Uncharacterized protein LOC113874627</fullName>
    </submittedName>
</protein>
<gene>
    <name evidence="3" type="primary">LOC113874627</name>
</gene>
<dbReference type="KEGG" id="aprc:113874627"/>
<sequence length="175" mass="20057">MDGKKHHQSQKKYKFLKRTVQFVISLSVFSFFVWYSSGFSILPQSFNAYFSTFPFSMLTRTLERKYMFLICNAILALLAKSSVLTSSSPPMSPFDLEFQVSTNTKAQVSDVAVFPVGSFRCLENAPLIAEEEIGQVKKQEECYGQVLEAEGEEARCLWEGWKKQMKKEGQEMGLW</sequence>
<evidence type="ECO:0000313" key="3">
    <source>
        <dbReference type="RefSeq" id="XP_027368644.1"/>
    </source>
</evidence>
<dbReference type="AlphaFoldDB" id="A0A8B8MN31"/>
<organism evidence="2 3">
    <name type="scientific">Abrus precatorius</name>
    <name type="common">Indian licorice</name>
    <name type="synonym">Glycine abrus</name>
    <dbReference type="NCBI Taxonomy" id="3816"/>
    <lineage>
        <taxon>Eukaryota</taxon>
        <taxon>Viridiplantae</taxon>
        <taxon>Streptophyta</taxon>
        <taxon>Embryophyta</taxon>
        <taxon>Tracheophyta</taxon>
        <taxon>Spermatophyta</taxon>
        <taxon>Magnoliopsida</taxon>
        <taxon>eudicotyledons</taxon>
        <taxon>Gunneridae</taxon>
        <taxon>Pentapetalae</taxon>
        <taxon>rosids</taxon>
        <taxon>fabids</taxon>
        <taxon>Fabales</taxon>
        <taxon>Fabaceae</taxon>
        <taxon>Papilionoideae</taxon>
        <taxon>50 kb inversion clade</taxon>
        <taxon>NPAAA clade</taxon>
        <taxon>indigoferoid/millettioid clade</taxon>
        <taxon>Abreae</taxon>
        <taxon>Abrus</taxon>
    </lineage>
</organism>
<dbReference type="GeneID" id="113874627"/>